<dbReference type="GO" id="GO:0006355">
    <property type="term" value="P:regulation of DNA-templated transcription"/>
    <property type="evidence" value="ECO:0007669"/>
    <property type="project" value="InterPro"/>
</dbReference>
<dbReference type="PANTHER" id="PTHR32071">
    <property type="entry name" value="TRANSCRIPTIONAL REGULATORY PROTEIN"/>
    <property type="match status" value="1"/>
</dbReference>
<dbReference type="AlphaFoldDB" id="A0AAT9FJW1"/>
<evidence type="ECO:0000256" key="6">
    <source>
        <dbReference type="PROSITE-ProRule" id="PRU00169"/>
    </source>
</evidence>
<dbReference type="SMART" id="SM00382">
    <property type="entry name" value="AAA"/>
    <property type="match status" value="1"/>
</dbReference>
<keyword evidence="4" id="KW-0238">DNA-binding</keyword>
<dbReference type="Pfam" id="PF00158">
    <property type="entry name" value="Sigma54_activat"/>
    <property type="match status" value="1"/>
</dbReference>
<dbReference type="CDD" id="cd00009">
    <property type="entry name" value="AAA"/>
    <property type="match status" value="1"/>
</dbReference>
<evidence type="ECO:0000313" key="9">
    <source>
        <dbReference type="EMBL" id="BDS06217.1"/>
    </source>
</evidence>
<evidence type="ECO:0000256" key="5">
    <source>
        <dbReference type="ARBA" id="ARBA00023163"/>
    </source>
</evidence>
<keyword evidence="1" id="KW-0547">Nucleotide-binding</keyword>
<dbReference type="Gene3D" id="1.10.8.60">
    <property type="match status" value="1"/>
</dbReference>
<dbReference type="InterPro" id="IPR011006">
    <property type="entry name" value="CheY-like_superfamily"/>
</dbReference>
<gene>
    <name evidence="9" type="ORF">NT6N_12570</name>
</gene>
<keyword evidence="5" id="KW-0804">Transcription</keyword>
<protein>
    <submittedName>
        <fullName evidence="9">Acetoacetate metabolism regulatory protein AtoC</fullName>
    </submittedName>
</protein>
<proteinExistence type="predicted"/>
<dbReference type="Pfam" id="PF02954">
    <property type="entry name" value="HTH_8"/>
    <property type="match status" value="1"/>
</dbReference>
<dbReference type="EMBL" id="AP026866">
    <property type="protein sequence ID" value="BDS06217.1"/>
    <property type="molecule type" value="Genomic_DNA"/>
</dbReference>
<dbReference type="InterPro" id="IPR001789">
    <property type="entry name" value="Sig_transdc_resp-reg_receiver"/>
</dbReference>
<dbReference type="InterPro" id="IPR058031">
    <property type="entry name" value="AAA_lid_NorR"/>
</dbReference>
<dbReference type="Gene3D" id="3.40.50.2300">
    <property type="match status" value="1"/>
</dbReference>
<keyword evidence="6" id="KW-0597">Phosphoprotein</keyword>
<dbReference type="PROSITE" id="PS50045">
    <property type="entry name" value="SIGMA54_INTERACT_4"/>
    <property type="match status" value="1"/>
</dbReference>
<evidence type="ECO:0000256" key="1">
    <source>
        <dbReference type="ARBA" id="ARBA00022741"/>
    </source>
</evidence>
<evidence type="ECO:0000256" key="4">
    <source>
        <dbReference type="ARBA" id="ARBA00023125"/>
    </source>
</evidence>
<dbReference type="PROSITE" id="PS00688">
    <property type="entry name" value="SIGMA54_INTERACT_3"/>
    <property type="match status" value="1"/>
</dbReference>
<dbReference type="InterPro" id="IPR025944">
    <property type="entry name" value="Sigma_54_int_dom_CS"/>
</dbReference>
<dbReference type="InterPro" id="IPR003593">
    <property type="entry name" value="AAA+_ATPase"/>
</dbReference>
<accession>A0AAT9FJW1</accession>
<dbReference type="PROSITE" id="PS00676">
    <property type="entry name" value="SIGMA54_INTERACT_2"/>
    <property type="match status" value="1"/>
</dbReference>
<dbReference type="InterPro" id="IPR025662">
    <property type="entry name" value="Sigma_54_int_dom_ATP-bd_1"/>
</dbReference>
<dbReference type="Gene3D" id="1.10.10.60">
    <property type="entry name" value="Homeodomain-like"/>
    <property type="match status" value="1"/>
</dbReference>
<dbReference type="PROSITE" id="PS50110">
    <property type="entry name" value="RESPONSE_REGULATORY"/>
    <property type="match status" value="1"/>
</dbReference>
<dbReference type="KEGG" id="osu:NT6N_12570"/>
<feature type="domain" description="Response regulatory" evidence="8">
    <location>
        <begin position="5"/>
        <end position="118"/>
    </location>
</feature>
<evidence type="ECO:0000256" key="3">
    <source>
        <dbReference type="ARBA" id="ARBA00023015"/>
    </source>
</evidence>
<sequence length="474" mass="52754">MTSSTLLIVDDEKPTRDGLRMALEEHFDCYVAADIKEAMAVLKSEPIDLLLTDLRLAGDSGMDLLDKALTLPQPPVAIMMTAYGSVDTAVEAMRRGAWNFVTKPLNLDSVELLLKRALQSRSLEKHNVRLEHENRELREKSGSQKHGLDNLIGKSHAMEQVGAMVNQIAPTRATVLIEGESGTGKELVAHAIHQLSGRPADKLLVVNCAALSPQLLESELFGHEKGAFTGATQKRLGRFEQANGGTIFLDEIGEIDQATQVKLLRVLSERTIERVGSNKAVKVDVRVITATNKNLREMVAKGDFREDLFFRLNVVRILMPTLRERAEDIVLLSQAFLKEFSLENSREIKPLSDAALALLRSYPWPGNVRELRTAIEHGVVMSNDPVIDVKHLPSFLHHPRESAMKLSSASEDIGEAAIEKEEKSLASEDEFNLHELEMQTIKRALEHTGNNRTDAARILGISRRTLQRKLKELP</sequence>
<dbReference type="FunFam" id="3.40.50.300:FF:000006">
    <property type="entry name" value="DNA-binding transcriptional regulator NtrC"/>
    <property type="match status" value="1"/>
</dbReference>
<dbReference type="InterPro" id="IPR027417">
    <property type="entry name" value="P-loop_NTPase"/>
</dbReference>
<evidence type="ECO:0000259" key="7">
    <source>
        <dbReference type="PROSITE" id="PS50045"/>
    </source>
</evidence>
<dbReference type="SUPFAM" id="SSF52540">
    <property type="entry name" value="P-loop containing nucleoside triphosphate hydrolases"/>
    <property type="match status" value="1"/>
</dbReference>
<dbReference type="SUPFAM" id="SSF46689">
    <property type="entry name" value="Homeodomain-like"/>
    <property type="match status" value="1"/>
</dbReference>
<dbReference type="PRINTS" id="PR01590">
    <property type="entry name" value="HTHFIS"/>
</dbReference>
<name>A0AAT9FJW1_9BACT</name>
<dbReference type="InterPro" id="IPR002197">
    <property type="entry name" value="HTH_Fis"/>
</dbReference>
<reference evidence="9" key="1">
    <citation type="submission" date="2024-07" db="EMBL/GenBank/DDBJ databases">
        <title>Complete genome sequence of Verrucomicrobiaceae bacterium NT6N.</title>
        <authorList>
            <person name="Huang C."/>
            <person name="Takami H."/>
            <person name="Hamasaki K."/>
        </authorList>
    </citation>
    <scope>NUCLEOTIDE SEQUENCE</scope>
    <source>
        <strain evidence="9">NT6N</strain>
    </source>
</reference>
<dbReference type="InterPro" id="IPR002078">
    <property type="entry name" value="Sigma_54_int"/>
</dbReference>
<dbReference type="GO" id="GO:0005524">
    <property type="term" value="F:ATP binding"/>
    <property type="evidence" value="ECO:0007669"/>
    <property type="project" value="UniProtKB-KW"/>
</dbReference>
<dbReference type="SMART" id="SM00448">
    <property type="entry name" value="REC"/>
    <property type="match status" value="1"/>
</dbReference>
<keyword evidence="2" id="KW-0067">ATP-binding</keyword>
<dbReference type="InterPro" id="IPR025943">
    <property type="entry name" value="Sigma_54_int_dom_ATP-bd_2"/>
</dbReference>
<evidence type="ECO:0000259" key="8">
    <source>
        <dbReference type="PROSITE" id="PS50110"/>
    </source>
</evidence>
<feature type="domain" description="Sigma-54 factor interaction" evidence="7">
    <location>
        <begin position="151"/>
        <end position="380"/>
    </location>
</feature>
<dbReference type="Pfam" id="PF00072">
    <property type="entry name" value="Response_reg"/>
    <property type="match status" value="1"/>
</dbReference>
<keyword evidence="3" id="KW-0805">Transcription regulation</keyword>
<feature type="modified residue" description="4-aspartylphosphate" evidence="6">
    <location>
        <position position="53"/>
    </location>
</feature>
<dbReference type="SUPFAM" id="SSF52172">
    <property type="entry name" value="CheY-like"/>
    <property type="match status" value="1"/>
</dbReference>
<evidence type="ECO:0000256" key="2">
    <source>
        <dbReference type="ARBA" id="ARBA00022840"/>
    </source>
</evidence>
<organism evidence="9">
    <name type="scientific">Oceaniferula spumae</name>
    <dbReference type="NCBI Taxonomy" id="2979115"/>
    <lineage>
        <taxon>Bacteria</taxon>
        <taxon>Pseudomonadati</taxon>
        <taxon>Verrucomicrobiota</taxon>
        <taxon>Verrucomicrobiia</taxon>
        <taxon>Verrucomicrobiales</taxon>
        <taxon>Verrucomicrobiaceae</taxon>
        <taxon>Oceaniferula</taxon>
    </lineage>
</organism>
<dbReference type="GO" id="GO:0000160">
    <property type="term" value="P:phosphorelay signal transduction system"/>
    <property type="evidence" value="ECO:0007669"/>
    <property type="project" value="InterPro"/>
</dbReference>
<dbReference type="InterPro" id="IPR009057">
    <property type="entry name" value="Homeodomain-like_sf"/>
</dbReference>
<dbReference type="Pfam" id="PF25601">
    <property type="entry name" value="AAA_lid_14"/>
    <property type="match status" value="1"/>
</dbReference>
<dbReference type="PROSITE" id="PS00675">
    <property type="entry name" value="SIGMA54_INTERACT_1"/>
    <property type="match status" value="1"/>
</dbReference>
<dbReference type="Gene3D" id="3.40.50.300">
    <property type="entry name" value="P-loop containing nucleotide triphosphate hydrolases"/>
    <property type="match status" value="1"/>
</dbReference>
<dbReference type="PANTHER" id="PTHR32071:SF57">
    <property type="entry name" value="C4-DICARBOXYLATE TRANSPORT TRANSCRIPTIONAL REGULATORY PROTEIN DCTD"/>
    <property type="match status" value="1"/>
</dbReference>
<dbReference type="GO" id="GO:0043565">
    <property type="term" value="F:sequence-specific DNA binding"/>
    <property type="evidence" value="ECO:0007669"/>
    <property type="project" value="InterPro"/>
</dbReference>